<comment type="caution">
    <text evidence="1">The sequence shown here is derived from an EMBL/GenBank/DDBJ whole genome shotgun (WGS) entry which is preliminary data.</text>
</comment>
<dbReference type="EMBL" id="LECT01000029">
    <property type="protein sequence ID" value="KLU04317.1"/>
    <property type="molecule type" value="Genomic_DNA"/>
</dbReference>
<dbReference type="PATRIC" id="fig|595434.4.peg.3702"/>
<evidence type="ECO:0000313" key="2">
    <source>
        <dbReference type="Proteomes" id="UP000036367"/>
    </source>
</evidence>
<evidence type="ECO:0000313" key="1">
    <source>
        <dbReference type="EMBL" id="KLU04317.1"/>
    </source>
</evidence>
<reference evidence="1" key="1">
    <citation type="submission" date="2015-05" db="EMBL/GenBank/DDBJ databases">
        <title>Permanent draft genome of Rhodopirellula islandicus K833.</title>
        <authorList>
            <person name="Kizina J."/>
            <person name="Richter M."/>
            <person name="Glockner F.O."/>
            <person name="Harder J."/>
        </authorList>
    </citation>
    <scope>NUCLEOTIDE SEQUENCE [LARGE SCALE GENOMIC DNA]</scope>
    <source>
        <strain evidence="1">K833</strain>
    </source>
</reference>
<dbReference type="Proteomes" id="UP000036367">
    <property type="component" value="Unassembled WGS sequence"/>
</dbReference>
<sequence length="48" mass="5361">MTGVLRFHRRFAGFGVVDRFAGWAESAYCGEASSLFMRDGFLAERSVV</sequence>
<protein>
    <submittedName>
        <fullName evidence="1">Uncharacterized protein</fullName>
    </submittedName>
</protein>
<accession>A0A0J1BCI6</accession>
<dbReference type="AlphaFoldDB" id="A0A0J1BCI6"/>
<organism evidence="1 2">
    <name type="scientific">Rhodopirellula islandica</name>
    <dbReference type="NCBI Taxonomy" id="595434"/>
    <lineage>
        <taxon>Bacteria</taxon>
        <taxon>Pseudomonadati</taxon>
        <taxon>Planctomycetota</taxon>
        <taxon>Planctomycetia</taxon>
        <taxon>Pirellulales</taxon>
        <taxon>Pirellulaceae</taxon>
        <taxon>Rhodopirellula</taxon>
    </lineage>
</organism>
<keyword evidence="2" id="KW-1185">Reference proteome</keyword>
<name>A0A0J1BCI6_RHOIS</name>
<gene>
    <name evidence="1" type="ORF">RISK_003903</name>
</gene>
<proteinExistence type="predicted"/>